<evidence type="ECO:0000256" key="1">
    <source>
        <dbReference type="SAM" id="MobiDB-lite"/>
    </source>
</evidence>
<feature type="compositionally biased region" description="Basic and acidic residues" evidence="1">
    <location>
        <begin position="429"/>
        <end position="442"/>
    </location>
</feature>
<dbReference type="EMBL" id="ML993581">
    <property type="protein sequence ID" value="KAF2172397.1"/>
    <property type="molecule type" value="Genomic_DNA"/>
</dbReference>
<reference evidence="3" key="1">
    <citation type="journal article" date="2020" name="Stud. Mycol.">
        <title>101 Dothideomycetes genomes: a test case for predicting lifestyles and emergence of pathogens.</title>
        <authorList>
            <person name="Haridas S."/>
            <person name="Albert R."/>
            <person name="Binder M."/>
            <person name="Bloem J."/>
            <person name="Labutti K."/>
            <person name="Salamov A."/>
            <person name="Andreopoulos B."/>
            <person name="Baker S."/>
            <person name="Barry K."/>
            <person name="Bills G."/>
            <person name="Bluhm B."/>
            <person name="Cannon C."/>
            <person name="Castanera R."/>
            <person name="Culley D."/>
            <person name="Daum C."/>
            <person name="Ezra D."/>
            <person name="Gonzalez J."/>
            <person name="Henrissat B."/>
            <person name="Kuo A."/>
            <person name="Liang C."/>
            <person name="Lipzen A."/>
            <person name="Lutzoni F."/>
            <person name="Magnuson J."/>
            <person name="Mondo S."/>
            <person name="Nolan M."/>
            <person name="Ohm R."/>
            <person name="Pangilinan J."/>
            <person name="Park H.-J."/>
            <person name="Ramirez L."/>
            <person name="Alfaro M."/>
            <person name="Sun H."/>
            <person name="Tritt A."/>
            <person name="Yoshinaga Y."/>
            <person name="Zwiers L.-H."/>
            <person name="Turgeon B."/>
            <person name="Goodwin S."/>
            <person name="Spatafora J."/>
            <person name="Crous P."/>
            <person name="Grigoriev I."/>
        </authorList>
    </citation>
    <scope>NUCLEOTIDE SEQUENCE</scope>
    <source>
        <strain evidence="3">ATCC 36951</strain>
    </source>
</reference>
<accession>A0A6A6CYW3</accession>
<sequence length="452" mass="50936">MPYLFRAYSAQSQGINTPTLFAPAAATTPTTNNHHLPLTTYTPPPLSSQDLGPTLQKALAWNKTLSSPFTFWTASLLFAVQVARTRQKKGEDDVRITAQEVQSVKTPAGKDVTFTSVSKMLGECGIRLERANGEEKDYREVFVSMDVLVVPAGGAGSRTVGIEGLEERGLYRSYPVLEWGFEREDGRTRLNRGTERVRRWHFWGEQGLTVGRLGIAVGLAAMFVPVGGEGEGEDVDLTILAHLLAFRKRSVGDPVLLQWIEQNTAKVVQLEDDDEERATAFDKVFEAVDLEEVKQFFELQKLFKNRKISSQALDLTATGGVGQSEIDAEMADWRRWEDQQRQEFRAKKEARAGYDPNSTRREPRFSQSSPDSPSDSSTRDAAYAARRASRPWIPREQYIEQRNNRAQKGRREHLANTTRASERVWQPRGVDKTKRYGRADSRRTRRSPARGG</sequence>
<dbReference type="Proteomes" id="UP000799537">
    <property type="component" value="Unassembled WGS sequence"/>
</dbReference>
<feature type="compositionally biased region" description="Basic residues" evidence="1">
    <location>
        <begin position="443"/>
        <end position="452"/>
    </location>
</feature>
<evidence type="ECO:0000313" key="4">
    <source>
        <dbReference type="Proteomes" id="UP000799537"/>
    </source>
</evidence>
<feature type="compositionally biased region" description="Low complexity" evidence="1">
    <location>
        <begin position="366"/>
        <end position="386"/>
    </location>
</feature>
<dbReference type="AlphaFoldDB" id="A0A6A6CYW3"/>
<dbReference type="GeneID" id="54557412"/>
<dbReference type="InterPro" id="IPR056009">
    <property type="entry name" value="DUF7587"/>
</dbReference>
<feature type="domain" description="DUF7587" evidence="2">
    <location>
        <begin position="2"/>
        <end position="106"/>
    </location>
</feature>
<dbReference type="Pfam" id="PF24494">
    <property type="entry name" value="DUF7587"/>
    <property type="match status" value="1"/>
</dbReference>
<keyword evidence="4" id="KW-1185">Reference proteome</keyword>
<protein>
    <recommendedName>
        <fullName evidence="2">DUF7587 domain-containing protein</fullName>
    </recommendedName>
</protein>
<name>A0A6A6CYW3_ZASCE</name>
<evidence type="ECO:0000313" key="3">
    <source>
        <dbReference type="EMBL" id="KAF2172397.1"/>
    </source>
</evidence>
<feature type="region of interest" description="Disordered" evidence="1">
    <location>
        <begin position="339"/>
        <end position="452"/>
    </location>
</feature>
<dbReference type="RefSeq" id="XP_033673286.1">
    <property type="nucleotide sequence ID" value="XM_033804140.1"/>
</dbReference>
<organism evidence="3 4">
    <name type="scientific">Zasmidium cellare ATCC 36951</name>
    <dbReference type="NCBI Taxonomy" id="1080233"/>
    <lineage>
        <taxon>Eukaryota</taxon>
        <taxon>Fungi</taxon>
        <taxon>Dikarya</taxon>
        <taxon>Ascomycota</taxon>
        <taxon>Pezizomycotina</taxon>
        <taxon>Dothideomycetes</taxon>
        <taxon>Dothideomycetidae</taxon>
        <taxon>Mycosphaerellales</taxon>
        <taxon>Mycosphaerellaceae</taxon>
        <taxon>Zasmidium</taxon>
    </lineage>
</organism>
<feature type="compositionally biased region" description="Basic and acidic residues" evidence="1">
    <location>
        <begin position="339"/>
        <end position="364"/>
    </location>
</feature>
<proteinExistence type="predicted"/>
<evidence type="ECO:0000259" key="2">
    <source>
        <dbReference type="Pfam" id="PF24494"/>
    </source>
</evidence>
<gene>
    <name evidence="3" type="ORF">M409DRAFT_17631</name>
</gene>